<evidence type="ECO:0000313" key="4">
    <source>
        <dbReference type="Proteomes" id="UP000516117"/>
    </source>
</evidence>
<evidence type="ECO:0000313" key="3">
    <source>
        <dbReference type="EMBL" id="QNP54656.1"/>
    </source>
</evidence>
<feature type="compositionally biased region" description="Pro residues" evidence="1">
    <location>
        <begin position="41"/>
        <end position="57"/>
    </location>
</feature>
<reference evidence="3 4" key="1">
    <citation type="submission" date="2020-08" db="EMBL/GenBank/DDBJ databases">
        <title>Genome sequence of Tessaracoccus defluvii JCM 17540T.</title>
        <authorList>
            <person name="Hyun D.-W."/>
            <person name="Bae J.-W."/>
        </authorList>
    </citation>
    <scope>NUCLEOTIDE SEQUENCE [LARGE SCALE GENOMIC DNA]</scope>
    <source>
        <strain evidence="3 4">JCM 17540</strain>
    </source>
</reference>
<feature type="compositionally biased region" description="Low complexity" evidence="1">
    <location>
        <begin position="19"/>
        <end position="40"/>
    </location>
</feature>
<proteinExistence type="predicted"/>
<feature type="signal peptide" evidence="2">
    <location>
        <begin position="1"/>
        <end position="23"/>
    </location>
</feature>
<feature type="chain" id="PRO_5028884360" evidence="2">
    <location>
        <begin position="24"/>
        <end position="338"/>
    </location>
</feature>
<sequence length="338" mass="36036">MIRRRATALLAIALLAGCSPADADPPSSTPTPTAVVSSTPSPAPSPTQAPLPTPASSPVPDSELPLSYPIADSPLDGHTSDILAELHRVAGGLPILKVDITASQITLTALLDDRGVVSYAWRGGQITKVDSDFQYLGQATFDPADYPVDSARRMFDVAGLNGVRGDELVLQIVQYRTEGIWMTVSSRPESTLVFFDNDGSAIPLLGTTSVDDIQAGITATVGEATAIYQFGFNLTQGYWVDLPDTEEGRVRTRSRRLNLPVFETLRTDSPGYDTFDPALLDAAGLARAVARAQVTPEQECAVTVDLQHRRSAPVARIVCDGVTHYADMVGRDMTALIG</sequence>
<dbReference type="PROSITE" id="PS51257">
    <property type="entry name" value="PROKAR_LIPOPROTEIN"/>
    <property type="match status" value="1"/>
</dbReference>
<feature type="region of interest" description="Disordered" evidence="1">
    <location>
        <begin position="19"/>
        <end position="68"/>
    </location>
</feature>
<evidence type="ECO:0000256" key="2">
    <source>
        <dbReference type="SAM" id="SignalP"/>
    </source>
</evidence>
<dbReference type="RefSeq" id="WP_187719794.1">
    <property type="nucleotide sequence ID" value="NZ_BAABBL010000008.1"/>
</dbReference>
<keyword evidence="4" id="KW-1185">Reference proteome</keyword>
<gene>
    <name evidence="3" type="ORF">H9L22_10005</name>
</gene>
<dbReference type="EMBL" id="CP060789">
    <property type="protein sequence ID" value="QNP54656.1"/>
    <property type="molecule type" value="Genomic_DNA"/>
</dbReference>
<protein>
    <submittedName>
        <fullName evidence="3">Uncharacterized protein</fullName>
    </submittedName>
</protein>
<dbReference type="KEGG" id="tdf:H9L22_10005"/>
<evidence type="ECO:0000256" key="1">
    <source>
        <dbReference type="SAM" id="MobiDB-lite"/>
    </source>
</evidence>
<keyword evidence="2" id="KW-0732">Signal</keyword>
<accession>A0A7H0H290</accession>
<dbReference type="AlphaFoldDB" id="A0A7H0H290"/>
<name>A0A7H0H290_9ACTN</name>
<organism evidence="3 4">
    <name type="scientific">Tessaracoccus defluvii</name>
    <dbReference type="NCBI Taxonomy" id="1285901"/>
    <lineage>
        <taxon>Bacteria</taxon>
        <taxon>Bacillati</taxon>
        <taxon>Actinomycetota</taxon>
        <taxon>Actinomycetes</taxon>
        <taxon>Propionibacteriales</taxon>
        <taxon>Propionibacteriaceae</taxon>
        <taxon>Tessaracoccus</taxon>
    </lineage>
</organism>
<dbReference type="Proteomes" id="UP000516117">
    <property type="component" value="Chromosome"/>
</dbReference>